<dbReference type="Gene3D" id="1.10.238.270">
    <property type="match status" value="1"/>
</dbReference>
<comment type="subcellular location">
    <subcellularLocation>
        <location evidence="1">Secreted</location>
    </subcellularLocation>
</comment>
<evidence type="ECO:0000313" key="9">
    <source>
        <dbReference type="EnsemblMetazoa" id="ENSAATROPP008213"/>
    </source>
</evidence>
<dbReference type="PANTHER" id="PTHR21066">
    <property type="entry name" value="ODORANT-BINDING PROTEIN 59A-RELATED"/>
    <property type="match status" value="1"/>
</dbReference>
<keyword evidence="6" id="KW-0552">Olfaction</keyword>
<dbReference type="Pfam" id="PF01395">
    <property type="entry name" value="PBP_GOBP"/>
    <property type="match status" value="1"/>
</dbReference>
<keyword evidence="4" id="KW-0964">Secreted</keyword>
<name>A0AAG5DC07_ANOAO</name>
<evidence type="ECO:0000256" key="4">
    <source>
        <dbReference type="ARBA" id="ARBA00022525"/>
    </source>
</evidence>
<dbReference type="GO" id="GO:0007608">
    <property type="term" value="P:sensory perception of smell"/>
    <property type="evidence" value="ECO:0007669"/>
    <property type="project" value="UniProtKB-KW"/>
</dbReference>
<dbReference type="PANTHER" id="PTHR21066:SF3">
    <property type="entry name" value="IP02236P"/>
    <property type="match status" value="1"/>
</dbReference>
<keyword evidence="8" id="KW-0732">Signal</keyword>
<keyword evidence="3" id="KW-0813">Transport</keyword>
<dbReference type="InterPro" id="IPR052295">
    <property type="entry name" value="Odorant-binding_protein"/>
</dbReference>
<protein>
    <submittedName>
        <fullName evidence="9">Uncharacterized protein</fullName>
    </submittedName>
</protein>
<dbReference type="EnsemblMetazoa" id="ENSAATROPT009088">
    <property type="protein sequence ID" value="ENSAATROPP008213"/>
    <property type="gene ID" value="ENSAATROPG007401"/>
</dbReference>
<comment type="similarity">
    <text evidence="2">Belongs to the PBP/GOBP family.</text>
</comment>
<dbReference type="AlphaFoldDB" id="A0AAG5DC07"/>
<dbReference type="SUPFAM" id="SSF47565">
    <property type="entry name" value="Insect pheromone/odorant-binding proteins"/>
    <property type="match status" value="1"/>
</dbReference>
<evidence type="ECO:0000256" key="1">
    <source>
        <dbReference type="ARBA" id="ARBA00004613"/>
    </source>
</evidence>
<evidence type="ECO:0000256" key="5">
    <source>
        <dbReference type="ARBA" id="ARBA00022606"/>
    </source>
</evidence>
<feature type="signal peptide" evidence="8">
    <location>
        <begin position="1"/>
        <end position="22"/>
    </location>
</feature>
<sequence>MDLKRVCTTVAIVFCSFQLASSDPDCKNLRDRGDEIEACCQLEPIIPQSEADDCSSAAADASHPHEAMMCVLQCKLESLGVMNGKQLVPEKVLEYANRFEGDWKEKAVEIATMCNERLSQNKVQIDEKAEQQNCSPAGGILMMCLMKQTFETCPADKWQNTDFCNKLKSGECMKRRSHH</sequence>
<dbReference type="Proteomes" id="UP000075880">
    <property type="component" value="Unassembled WGS sequence"/>
</dbReference>
<keyword evidence="10" id="KW-1185">Reference proteome</keyword>
<reference evidence="9" key="1">
    <citation type="submission" date="2024-04" db="UniProtKB">
        <authorList>
            <consortium name="EnsemblMetazoa"/>
        </authorList>
    </citation>
    <scope>IDENTIFICATION</scope>
    <source>
        <strain evidence="9">EBRO</strain>
    </source>
</reference>
<organism evidence="9 10">
    <name type="scientific">Anopheles atroparvus</name>
    <name type="common">European mosquito</name>
    <dbReference type="NCBI Taxonomy" id="41427"/>
    <lineage>
        <taxon>Eukaryota</taxon>
        <taxon>Metazoa</taxon>
        <taxon>Ecdysozoa</taxon>
        <taxon>Arthropoda</taxon>
        <taxon>Hexapoda</taxon>
        <taxon>Insecta</taxon>
        <taxon>Pterygota</taxon>
        <taxon>Neoptera</taxon>
        <taxon>Endopterygota</taxon>
        <taxon>Diptera</taxon>
        <taxon>Nematocera</taxon>
        <taxon>Culicoidea</taxon>
        <taxon>Culicidae</taxon>
        <taxon>Anophelinae</taxon>
        <taxon>Anopheles</taxon>
    </lineage>
</organism>
<dbReference type="GO" id="GO:0005576">
    <property type="term" value="C:extracellular region"/>
    <property type="evidence" value="ECO:0007669"/>
    <property type="project" value="UniProtKB-SubCell"/>
</dbReference>
<accession>A0AAG5DC07</accession>
<evidence type="ECO:0000256" key="7">
    <source>
        <dbReference type="ARBA" id="ARBA00023157"/>
    </source>
</evidence>
<keyword evidence="5" id="KW-0716">Sensory transduction</keyword>
<dbReference type="InterPro" id="IPR006170">
    <property type="entry name" value="PBP/GOBP"/>
</dbReference>
<evidence type="ECO:0000313" key="10">
    <source>
        <dbReference type="Proteomes" id="UP000075880"/>
    </source>
</evidence>
<dbReference type="GO" id="GO:0005549">
    <property type="term" value="F:odorant binding"/>
    <property type="evidence" value="ECO:0007669"/>
    <property type="project" value="InterPro"/>
</dbReference>
<evidence type="ECO:0000256" key="8">
    <source>
        <dbReference type="SAM" id="SignalP"/>
    </source>
</evidence>
<dbReference type="InterPro" id="IPR036728">
    <property type="entry name" value="PBP_GOBP_sf"/>
</dbReference>
<proteinExistence type="inferred from homology"/>
<feature type="chain" id="PRO_5042487762" evidence="8">
    <location>
        <begin position="23"/>
        <end position="179"/>
    </location>
</feature>
<keyword evidence="7" id="KW-1015">Disulfide bond</keyword>
<evidence type="ECO:0000256" key="2">
    <source>
        <dbReference type="ARBA" id="ARBA00008098"/>
    </source>
</evidence>
<evidence type="ECO:0000256" key="6">
    <source>
        <dbReference type="ARBA" id="ARBA00022725"/>
    </source>
</evidence>
<evidence type="ECO:0000256" key="3">
    <source>
        <dbReference type="ARBA" id="ARBA00022448"/>
    </source>
</evidence>